<proteinExistence type="predicted"/>
<keyword evidence="2" id="KW-1185">Reference proteome</keyword>
<dbReference type="EMBL" id="FWXI01000023">
    <property type="protein sequence ID" value="SMD07456.1"/>
    <property type="molecule type" value="Genomic_DNA"/>
</dbReference>
<gene>
    <name evidence="1" type="ORF">SAMN04488500_12322</name>
</gene>
<protein>
    <submittedName>
        <fullName evidence="1">DNA end-binding protein Ku</fullName>
    </submittedName>
</protein>
<accession>A0A1W2EDR1</accession>
<dbReference type="AlphaFoldDB" id="A0A1W2EDR1"/>
<evidence type="ECO:0000313" key="1">
    <source>
        <dbReference type="EMBL" id="SMD07456.1"/>
    </source>
</evidence>
<sequence>MLALPSLYCGAKSIVTDFDPTQYENEYYKSVMGLIDGKAETAQVGAKQLEPGGKVIDIMAALEASIRAIKEKEKPKSKKKIG</sequence>
<organism evidence="1 2">
    <name type="scientific">Sporomusa malonica</name>
    <dbReference type="NCBI Taxonomy" id="112901"/>
    <lineage>
        <taxon>Bacteria</taxon>
        <taxon>Bacillati</taxon>
        <taxon>Bacillota</taxon>
        <taxon>Negativicutes</taxon>
        <taxon>Selenomonadales</taxon>
        <taxon>Sporomusaceae</taxon>
        <taxon>Sporomusa</taxon>
    </lineage>
</organism>
<dbReference type="Proteomes" id="UP000192738">
    <property type="component" value="Unassembled WGS sequence"/>
</dbReference>
<name>A0A1W2EDR1_9FIRM</name>
<reference evidence="1 2" key="1">
    <citation type="submission" date="2017-04" db="EMBL/GenBank/DDBJ databases">
        <authorList>
            <person name="Afonso C.L."/>
            <person name="Miller P.J."/>
            <person name="Scott M.A."/>
            <person name="Spackman E."/>
            <person name="Goraichik I."/>
            <person name="Dimitrov K.M."/>
            <person name="Suarez D.L."/>
            <person name="Swayne D.E."/>
        </authorList>
    </citation>
    <scope>NUCLEOTIDE SEQUENCE [LARGE SCALE GENOMIC DNA]</scope>
    <source>
        <strain evidence="1 2">DSM 5090</strain>
    </source>
</reference>
<evidence type="ECO:0000313" key="2">
    <source>
        <dbReference type="Proteomes" id="UP000192738"/>
    </source>
</evidence>
<dbReference type="STRING" id="112901.SAMN04488500_12322"/>